<gene>
    <name evidence="3" type="ORF">FVEG_16329</name>
</gene>
<dbReference type="PANTHER" id="PTHR24148:SF73">
    <property type="entry name" value="HET DOMAIN PROTEIN (AFU_ORTHOLOGUE AFUA_8G01020)"/>
    <property type="match status" value="1"/>
</dbReference>
<reference evidence="3 4" key="1">
    <citation type="journal article" date="2010" name="Nature">
        <title>Comparative genomics reveals mobile pathogenicity chromosomes in Fusarium.</title>
        <authorList>
            <person name="Ma L.J."/>
            <person name="van der Does H.C."/>
            <person name="Borkovich K.A."/>
            <person name="Coleman J.J."/>
            <person name="Daboussi M.J."/>
            <person name="Di Pietro A."/>
            <person name="Dufresne M."/>
            <person name="Freitag M."/>
            <person name="Grabherr M."/>
            <person name="Henrissat B."/>
            <person name="Houterman P.M."/>
            <person name="Kang S."/>
            <person name="Shim W.B."/>
            <person name="Woloshuk C."/>
            <person name="Xie X."/>
            <person name="Xu J.R."/>
            <person name="Antoniw J."/>
            <person name="Baker S.E."/>
            <person name="Bluhm B.H."/>
            <person name="Breakspear A."/>
            <person name="Brown D.W."/>
            <person name="Butchko R.A."/>
            <person name="Chapman S."/>
            <person name="Coulson R."/>
            <person name="Coutinho P.M."/>
            <person name="Danchin E.G."/>
            <person name="Diener A."/>
            <person name="Gale L.R."/>
            <person name="Gardiner D.M."/>
            <person name="Goff S."/>
            <person name="Hammond-Kosack K.E."/>
            <person name="Hilburn K."/>
            <person name="Hua-Van A."/>
            <person name="Jonkers W."/>
            <person name="Kazan K."/>
            <person name="Kodira C.D."/>
            <person name="Koehrsen M."/>
            <person name="Kumar L."/>
            <person name="Lee Y.H."/>
            <person name="Li L."/>
            <person name="Manners J.M."/>
            <person name="Miranda-Saavedra D."/>
            <person name="Mukherjee M."/>
            <person name="Park G."/>
            <person name="Park J."/>
            <person name="Park S.Y."/>
            <person name="Proctor R.H."/>
            <person name="Regev A."/>
            <person name="Ruiz-Roldan M.C."/>
            <person name="Sain D."/>
            <person name="Sakthikumar S."/>
            <person name="Sykes S."/>
            <person name="Schwartz D.C."/>
            <person name="Turgeon B.G."/>
            <person name="Wapinski I."/>
            <person name="Yoder O."/>
            <person name="Young S."/>
            <person name="Zeng Q."/>
            <person name="Zhou S."/>
            <person name="Galagan J."/>
            <person name="Cuomo C.A."/>
            <person name="Kistler H.C."/>
            <person name="Rep M."/>
        </authorList>
    </citation>
    <scope>NUCLEOTIDE SEQUENCE [LARGE SCALE GENOMIC DNA]</scope>
    <source>
        <strain evidence="4">M3125 / FGSC 7600</strain>
    </source>
</reference>
<proteinExistence type="predicted"/>
<name>W7MLY9_GIBM7</name>
<dbReference type="AlphaFoldDB" id="W7MLY9"/>
<feature type="domain" description="DUF4246" evidence="2">
    <location>
        <begin position="488"/>
        <end position="547"/>
    </location>
</feature>
<dbReference type="InterPro" id="IPR052895">
    <property type="entry name" value="HetReg/Transcr_Mod"/>
</dbReference>
<dbReference type="PANTHER" id="PTHR24148">
    <property type="entry name" value="ANKYRIN REPEAT DOMAIN-CONTAINING PROTEIN 39 HOMOLOG-RELATED"/>
    <property type="match status" value="1"/>
</dbReference>
<dbReference type="EMBL" id="DS022252">
    <property type="protein sequence ID" value="EWG48789.1"/>
    <property type="molecule type" value="Genomic_DNA"/>
</dbReference>
<keyword evidence="4" id="KW-1185">Reference proteome</keyword>
<protein>
    <recommendedName>
        <fullName evidence="5">Heterokaryon incompatibility domain-containing protein</fullName>
    </recommendedName>
</protein>
<evidence type="ECO:0000259" key="1">
    <source>
        <dbReference type="Pfam" id="PF06985"/>
    </source>
</evidence>
<dbReference type="Pfam" id="PF14033">
    <property type="entry name" value="DUF4246"/>
    <property type="match status" value="1"/>
</dbReference>
<dbReference type="InterPro" id="IPR010730">
    <property type="entry name" value="HET"/>
</dbReference>
<dbReference type="RefSeq" id="XP_018754980.1">
    <property type="nucleotide sequence ID" value="XM_018905579.1"/>
</dbReference>
<evidence type="ECO:0000259" key="2">
    <source>
        <dbReference type="Pfam" id="PF14033"/>
    </source>
</evidence>
<dbReference type="EMBL" id="CM000587">
    <property type="protein sequence ID" value="EWG48789.1"/>
    <property type="molecule type" value="Genomic_DNA"/>
</dbReference>
<organism evidence="3 4">
    <name type="scientific">Gibberella moniliformis (strain M3125 / FGSC 7600)</name>
    <name type="common">Maize ear and stalk rot fungus</name>
    <name type="synonym">Fusarium verticillioides</name>
    <dbReference type="NCBI Taxonomy" id="334819"/>
    <lineage>
        <taxon>Eukaryota</taxon>
        <taxon>Fungi</taxon>
        <taxon>Dikarya</taxon>
        <taxon>Ascomycota</taxon>
        <taxon>Pezizomycotina</taxon>
        <taxon>Sordariomycetes</taxon>
        <taxon>Hypocreomycetidae</taxon>
        <taxon>Hypocreales</taxon>
        <taxon>Nectriaceae</taxon>
        <taxon>Fusarium</taxon>
        <taxon>Fusarium fujikuroi species complex</taxon>
    </lineage>
</organism>
<evidence type="ECO:0000313" key="3">
    <source>
        <dbReference type="EMBL" id="EWG48789.1"/>
    </source>
</evidence>
<dbReference type="Pfam" id="PF06985">
    <property type="entry name" value="HET"/>
    <property type="match status" value="1"/>
</dbReference>
<evidence type="ECO:0000313" key="4">
    <source>
        <dbReference type="Proteomes" id="UP000009096"/>
    </source>
</evidence>
<dbReference type="Proteomes" id="UP000009096">
    <property type="component" value="Chromosome 10"/>
</dbReference>
<dbReference type="GeneID" id="30073205"/>
<sequence length="548" mass="63382">MEPREHIYLPLDKTKKSIRLLQINPPQPNNDSLTCTLTPFIVDEKCPPYIALSYTWGRKPPKHEIQVNGHTFQVRPNLLSALRQLPDCKERINASYFWIDAICINQTDTSERNHQVAMMRDIYRRATAVFAWLGPGFPDSDLAMEALRHNESVLKKVAEPATARSRLALNKLFNNPYFTRLWVVQEFILAKDLWILCGAQMCTWTQFRTTLFWKSQTHLVRELIQAKARDLATVGILSRSTLPLGFLEAISRFSFRDCSEVRDKVYGLLGIIPQCDVHFVEVDYDISVERLFFLTANWQRAVNSWLWVEPQTGKHYLYDSLGKLLQVNSEIVYAQKLMDQVVAYITYRGIPEPWPTSSPHGLKWSMEYFEKQAYSLLKLAKIDIDGSISLDEAFECLMQDPKISGGLDDPAGWRAYESEIKAALRLINGESWEDIGPMFTQKGFEETIAQEWRNRARRQSEDGLYARMMQDKLEKGPRKPRDRIITDAAFDYCIEELRGKAKYFKQSDLIPTLDGPGNTIFKSHSLSNETSHRVLNRACYTLWKDQED</sequence>
<dbReference type="STRING" id="334819.W7MLY9"/>
<evidence type="ECO:0008006" key="5">
    <source>
        <dbReference type="Google" id="ProtNLM"/>
    </source>
</evidence>
<accession>W7MLY9</accession>
<dbReference type="VEuPathDB" id="FungiDB:FVEG_16329"/>
<dbReference type="KEGG" id="fvr:FVEG_16329"/>
<dbReference type="InterPro" id="IPR049192">
    <property type="entry name" value="DUF4246_C"/>
</dbReference>
<dbReference type="OrthoDB" id="5386682at2759"/>
<feature type="domain" description="Heterokaryon incompatibility" evidence="1">
    <location>
        <begin position="49"/>
        <end position="186"/>
    </location>
</feature>